<dbReference type="AlphaFoldDB" id="A0A2I4ALH6"/>
<dbReference type="OrthoDB" id="8446474at2759"/>
<feature type="compositionally biased region" description="Acidic residues" evidence="1">
    <location>
        <begin position="8"/>
        <end position="18"/>
    </location>
</feature>
<evidence type="ECO:0000313" key="2">
    <source>
        <dbReference type="Proteomes" id="UP000192220"/>
    </source>
</evidence>
<protein>
    <submittedName>
        <fullName evidence="3">Uncharacterized protein LOC106512216</fullName>
    </submittedName>
</protein>
<reference evidence="3" key="1">
    <citation type="submission" date="2025-08" db="UniProtKB">
        <authorList>
            <consortium name="RefSeq"/>
        </authorList>
    </citation>
    <scope>IDENTIFICATION</scope>
</reference>
<organism evidence="2 3">
    <name type="scientific">Austrofundulus limnaeus</name>
    <name type="common">Annual killifish</name>
    <dbReference type="NCBI Taxonomy" id="52670"/>
    <lineage>
        <taxon>Eukaryota</taxon>
        <taxon>Metazoa</taxon>
        <taxon>Chordata</taxon>
        <taxon>Craniata</taxon>
        <taxon>Vertebrata</taxon>
        <taxon>Euteleostomi</taxon>
        <taxon>Actinopterygii</taxon>
        <taxon>Neopterygii</taxon>
        <taxon>Teleostei</taxon>
        <taxon>Neoteleostei</taxon>
        <taxon>Acanthomorphata</taxon>
        <taxon>Ovalentaria</taxon>
        <taxon>Atherinomorphae</taxon>
        <taxon>Cyprinodontiformes</taxon>
        <taxon>Rivulidae</taxon>
        <taxon>Austrofundulus</taxon>
    </lineage>
</organism>
<name>A0A2I4ALH6_AUSLI</name>
<proteinExistence type="predicted"/>
<sequence>MTTKEDGGGEDDDMDFDDWTSVGRGRGRGKEKVLKEGRVIGSQNSKRNLEECSSDEENRAVRKKVTNEEFKVILKFRNEDMSVNLSPIQVSREIKKKLGEVEFVKTLRDGNMLIKCKSEEQKNKCMQIDNICKKVVREKLIVGENRVSRGVITGFTLEEALERLKKNIQGGEVRRLKRLQKHVNGEKIESLSILLEFQGEVLPDKVKIGFMSFSVRPYVPPPLRCFKCQRYGHIAAVCKGKQRCAKCGGDHRYDECGVDVQMKCCNCGGQHNVAFGGCEARKKAAEIQQLRTIKKITYAEAAKSVQEKRTVQKSQQVMSSTSSEPSQILKSGMEITMDKLILFMAYVINCTDQVKQKTEKI</sequence>
<dbReference type="KEGG" id="alim:106512216"/>
<dbReference type="InParanoid" id="A0A2I4ALH6"/>
<dbReference type="Proteomes" id="UP000192220">
    <property type="component" value="Unplaced"/>
</dbReference>
<evidence type="ECO:0000256" key="1">
    <source>
        <dbReference type="SAM" id="MobiDB-lite"/>
    </source>
</evidence>
<accession>A0A2I4ALH6</accession>
<keyword evidence="2" id="KW-1185">Reference proteome</keyword>
<dbReference type="GeneID" id="106512216"/>
<feature type="region of interest" description="Disordered" evidence="1">
    <location>
        <begin position="1"/>
        <end position="58"/>
    </location>
</feature>
<gene>
    <name evidence="3" type="primary">LOC106512216</name>
</gene>
<evidence type="ECO:0000313" key="3">
    <source>
        <dbReference type="RefSeq" id="XP_013856338.1"/>
    </source>
</evidence>
<dbReference type="RefSeq" id="XP_013856338.1">
    <property type="nucleotide sequence ID" value="XM_014000884.1"/>
</dbReference>
<feature type="compositionally biased region" description="Basic and acidic residues" evidence="1">
    <location>
        <begin position="28"/>
        <end position="38"/>
    </location>
</feature>